<feature type="compositionally biased region" description="Polar residues" evidence="3">
    <location>
        <begin position="1"/>
        <end position="10"/>
    </location>
</feature>
<dbReference type="GO" id="GO:0005886">
    <property type="term" value="C:plasma membrane"/>
    <property type="evidence" value="ECO:0007669"/>
    <property type="project" value="TreeGrafter"/>
</dbReference>
<dbReference type="GO" id="GO:0007264">
    <property type="term" value="P:small GTPase-mediated signal transduction"/>
    <property type="evidence" value="ECO:0007669"/>
    <property type="project" value="InterPro"/>
</dbReference>
<accession>A0AAZ3RVX4</accession>
<dbReference type="InterPro" id="IPR000219">
    <property type="entry name" value="DH_dom"/>
</dbReference>
<dbReference type="PROSITE" id="PS50010">
    <property type="entry name" value="DH_2"/>
    <property type="match status" value="1"/>
</dbReference>
<dbReference type="PANTHER" id="PTHR46001:SF1">
    <property type="entry name" value="RHO GUANINE NUCLEOTIDE EXCHANGE FACTOR TIAM1"/>
    <property type="match status" value="1"/>
</dbReference>
<dbReference type="Gene3D" id="2.30.42.10">
    <property type="match status" value="1"/>
</dbReference>
<feature type="region of interest" description="Disordered" evidence="3">
    <location>
        <begin position="701"/>
        <end position="720"/>
    </location>
</feature>
<feature type="region of interest" description="Disordered" evidence="3">
    <location>
        <begin position="346"/>
        <end position="371"/>
    </location>
</feature>
<organism evidence="7 8">
    <name type="scientific">Oncorhynchus tshawytscha</name>
    <name type="common">Chinook salmon</name>
    <name type="synonym">Salmo tshawytscha</name>
    <dbReference type="NCBI Taxonomy" id="74940"/>
    <lineage>
        <taxon>Eukaryota</taxon>
        <taxon>Metazoa</taxon>
        <taxon>Chordata</taxon>
        <taxon>Craniata</taxon>
        <taxon>Vertebrata</taxon>
        <taxon>Euteleostomi</taxon>
        <taxon>Actinopterygii</taxon>
        <taxon>Neopterygii</taxon>
        <taxon>Teleostei</taxon>
        <taxon>Protacanthopterygii</taxon>
        <taxon>Salmoniformes</taxon>
        <taxon>Salmonidae</taxon>
        <taxon>Salmoninae</taxon>
        <taxon>Oncorhynchus</taxon>
    </lineage>
</organism>
<dbReference type="PROSITE" id="PS50003">
    <property type="entry name" value="PH_DOMAIN"/>
    <property type="match status" value="1"/>
</dbReference>
<dbReference type="InterPro" id="IPR001478">
    <property type="entry name" value="PDZ"/>
</dbReference>
<feature type="domain" description="DH" evidence="5">
    <location>
        <begin position="1034"/>
        <end position="1228"/>
    </location>
</feature>
<proteinExistence type="predicted"/>
<dbReference type="Pfam" id="PF00169">
    <property type="entry name" value="PH"/>
    <property type="match status" value="1"/>
</dbReference>
<feature type="compositionally biased region" description="Basic and acidic residues" evidence="3">
    <location>
        <begin position="748"/>
        <end position="764"/>
    </location>
</feature>
<dbReference type="GeneTree" id="ENSGT00940000156294"/>
<evidence type="ECO:0008006" key="9">
    <source>
        <dbReference type="Google" id="ProtNLM"/>
    </source>
</evidence>
<dbReference type="Ensembl" id="ENSOTST00005145979.1">
    <property type="protein sequence ID" value="ENSOTSP00005145717.1"/>
    <property type="gene ID" value="ENSOTSG00005077768.1"/>
</dbReference>
<dbReference type="InterPro" id="IPR001331">
    <property type="entry name" value="GDS_CDC24_CS"/>
</dbReference>
<dbReference type="Pfam" id="PF00621">
    <property type="entry name" value="RhoGEF"/>
    <property type="match status" value="1"/>
</dbReference>
<dbReference type="GO" id="GO:0005829">
    <property type="term" value="C:cytosol"/>
    <property type="evidence" value="ECO:0007669"/>
    <property type="project" value="TreeGrafter"/>
</dbReference>
<reference evidence="7" key="2">
    <citation type="submission" date="2025-08" db="UniProtKB">
        <authorList>
            <consortium name="Ensembl"/>
        </authorList>
    </citation>
    <scope>IDENTIFICATION</scope>
</reference>
<reference evidence="8" key="1">
    <citation type="journal article" date="2018" name="PLoS ONE">
        <title>Chinook salmon (Oncorhynchus tshawytscha) genome and transcriptome.</title>
        <authorList>
            <person name="Christensen K.A."/>
            <person name="Leong J.S."/>
            <person name="Sakhrani D."/>
            <person name="Biagi C.A."/>
            <person name="Minkley D.R."/>
            <person name="Withler R.E."/>
            <person name="Rondeau E.B."/>
            <person name="Koop B.F."/>
            <person name="Devlin R.H."/>
        </authorList>
    </citation>
    <scope>NUCLEOTIDE SEQUENCE [LARGE SCALE GENOMIC DNA]</scope>
</reference>
<feature type="region of interest" description="Disordered" evidence="3">
    <location>
        <begin position="390"/>
        <end position="441"/>
    </location>
</feature>
<protein>
    <recommendedName>
        <fullName evidence="9">TIAM Rac1 associated GEF 1a</fullName>
    </recommendedName>
</protein>
<dbReference type="GO" id="GO:0005085">
    <property type="term" value="F:guanyl-nucleotide exchange factor activity"/>
    <property type="evidence" value="ECO:0007669"/>
    <property type="project" value="UniProtKB-KW"/>
</dbReference>
<dbReference type="Proteomes" id="UP000694402">
    <property type="component" value="Unassembled WGS sequence"/>
</dbReference>
<feature type="region of interest" description="Disordered" evidence="3">
    <location>
        <begin position="730"/>
        <end position="766"/>
    </location>
</feature>
<dbReference type="InterPro" id="IPR003116">
    <property type="entry name" value="RBD_dom"/>
</dbReference>
<keyword evidence="1" id="KW-0344">Guanine-nucleotide releasing factor</keyword>
<reference evidence="7" key="3">
    <citation type="submission" date="2025-09" db="UniProtKB">
        <authorList>
            <consortium name="Ensembl"/>
        </authorList>
    </citation>
    <scope>IDENTIFICATION</scope>
</reference>
<feature type="region of interest" description="Disordered" evidence="3">
    <location>
        <begin position="1"/>
        <end position="297"/>
    </location>
</feature>
<dbReference type="SMART" id="SM00228">
    <property type="entry name" value="PDZ"/>
    <property type="match status" value="1"/>
</dbReference>
<feature type="region of interest" description="Disordered" evidence="3">
    <location>
        <begin position="1499"/>
        <end position="1589"/>
    </location>
</feature>
<dbReference type="PROSITE" id="PS00741">
    <property type="entry name" value="DH_1"/>
    <property type="match status" value="1"/>
</dbReference>
<dbReference type="SMART" id="SM00325">
    <property type="entry name" value="RhoGEF"/>
    <property type="match status" value="1"/>
</dbReference>
<feature type="compositionally biased region" description="Acidic residues" evidence="3">
    <location>
        <begin position="152"/>
        <end position="161"/>
    </location>
</feature>
<dbReference type="InterPro" id="IPR036034">
    <property type="entry name" value="PDZ_sf"/>
</dbReference>
<feature type="compositionally biased region" description="Gly residues" evidence="3">
    <location>
        <begin position="400"/>
        <end position="435"/>
    </location>
</feature>
<dbReference type="CDD" id="cd01230">
    <property type="entry name" value="PH1_Tiam1_2"/>
    <property type="match status" value="1"/>
</dbReference>
<feature type="compositionally biased region" description="Basic and acidic residues" evidence="3">
    <location>
        <begin position="270"/>
        <end position="284"/>
    </location>
</feature>
<dbReference type="InterPro" id="IPR001849">
    <property type="entry name" value="PH_domain"/>
</dbReference>
<dbReference type="CDD" id="cd01255">
    <property type="entry name" value="PH2_Tiam1_2"/>
    <property type="match status" value="1"/>
</dbReference>
<dbReference type="InterPro" id="IPR043537">
    <property type="entry name" value="Tiam1/Tiam2/Sif"/>
</dbReference>
<dbReference type="PANTHER" id="PTHR46001">
    <property type="entry name" value="TIAM (MAMMALIAN TUMOR INVASION AND METASTASIS FACTOR) HOMOLOG"/>
    <property type="match status" value="1"/>
</dbReference>
<evidence type="ECO:0000313" key="7">
    <source>
        <dbReference type="Ensembl" id="ENSOTSP00005145717.1"/>
    </source>
</evidence>
<dbReference type="Gene3D" id="6.10.140.680">
    <property type="match status" value="1"/>
</dbReference>
<dbReference type="InterPro" id="IPR035899">
    <property type="entry name" value="DBL_dom_sf"/>
</dbReference>
<sequence length="1589" mass="176688">MGNVESQNGDSGFYGNEKGHLSRKHTSRSLRLSTKHQQQNPSRRSLRPSAGKSEHRNSEASTRSSSTPSIPQSLVENGLEPFNQTDELGEFGINPHWTDRVAMTMRPSESFPHDDDDLTGDPSLATPTPETSEVVLEREGAEEEGATTYPAEGDDAEIETDGEVRYLQRVNEGPREEGSCKKKRSKSADMWRDDSQEFSLSDLSQDHLTSTEEIIDGGEEEEGEEEEEEEERASSRGTAGSAERASSLDHLCSERSQTVLRGTHNRYAKNHRDGELTAHRGRDGEGDEGLISPQEEEGSGYGAFTLPCRRSHCLSEGLSGHQVVPCPTFQGRRAQTTQDISGVLGEGSEYGDSGIDGVATETDGEVGTGSRRRCKAMSASFSVYSAAGSSAFNGSDSGSSSGGGEGGGGRGGEGGGGRGGEGGGRGGGGRKGGWGIDERSSGTLSTAYPSDALIGCCAQGTVRKAGALAVKNFLVHKKNKKVEPATKRKWKHYWVCLKGCTLFLYETDGRSGIDHHSVPKHAVWAEYSILQAVPEHPKKDFVFCLSNSLGDAFLFQTSGQTELENWITAIHSACAAAVARQHHREDTVRLLRTEIRKLEQKIDMDEKMKKMGDMQLSAVTDNKKRKTILEQIFLWEQNLEQFHLDMFRCRCYLASLQGGELPNPKRLLAVASRATKQAMGRLGIFSVSSFHALVAVRTESTVRKRSQAMPRPSSKRRSRFSSLWGLDTTSKKKVKGRPSINQVRHRKEGSSDDTTRENPKEEGSLKMIPQDSVDSEIWVPDYLAPSWVCLPNDQPVLVVIQPGETAEDTLDAVCKVGYLGYIDYTCYTLHLTTSLYTVQFFSVKLTFKELILTLSQTIGYPDKLNLSPGFSIAVVDEEGTQQLHITEVNAGGLASAKGLHAGDEILLLNGKPASALGVVDMRSALVGPSLSLSVSTLPTLDPRDLCPFPPRRSNTAEYDTCTDIYSQSQGPNTVPIQNILEQEHVVTKQWTSTEQVTAYCRSLHEMNPSHASPQSSSSLTAGIAIQRQLSHADKLRKVISELVETERTYVKDLGCLIERYLTPLQKERFLTQDELDVLFGNLGEMLQFQVEFLKTLEDGTRLVANLDKLERVEQFKKVLFSLGGSFLYYADRFKIYSAFCASHTKVPKVLAKAKTDADFKAFLAERNPKQQHSSTLESYLIKPIQRILKYPLLLRELYSLTDPDSEEHYHLNVAMKAMNKVASHINEMQKLHEEYGAVFDQLINETTTDRKEVSDLSMGDLLLHSTLVWINPPASLVKGKKDPELATFVFKTAVVFVYRDRSKQRKKLGASHRPAVSDDRVPFLFRHMISTDSLQVRALTNSEGTAVCEIVHVRSESEGRPERTFHLCCSSVDSKKDFLKTVHSILRDKQRRQLMKTESLPLNQQYVPFGGKRLCNLKGNRPAMNRAVSAPSRTLGRRKLVRNRFTIDTDLMPQQQTLLATGGDTDRWVEEQFDLGCYDDQGGVKETDILSDDDEYCKSVRASSTEPSLLEERMEGVTLEERSQDQDRGVDEEEEEGKKEVEEERRSSQGILQEDKWGERGELREGGRDEQQKERKRREGSTPSRKKRI</sequence>
<evidence type="ECO:0000256" key="3">
    <source>
        <dbReference type="SAM" id="MobiDB-lite"/>
    </source>
</evidence>
<dbReference type="Pfam" id="PF23014">
    <property type="entry name" value="PH_Tiam1"/>
    <property type="match status" value="1"/>
</dbReference>
<dbReference type="Gene3D" id="1.20.900.10">
    <property type="entry name" value="Dbl homology (DH) domain"/>
    <property type="match status" value="1"/>
</dbReference>
<feature type="compositionally biased region" description="Basic and acidic residues" evidence="3">
    <location>
        <begin position="162"/>
        <end position="195"/>
    </location>
</feature>
<dbReference type="Pfam" id="PF18385">
    <property type="entry name" value="Tiam_CC_Ex"/>
    <property type="match status" value="1"/>
</dbReference>
<feature type="compositionally biased region" description="Basic and acidic residues" evidence="3">
    <location>
        <begin position="1536"/>
        <end position="1580"/>
    </location>
</feature>
<dbReference type="SUPFAM" id="SSF48065">
    <property type="entry name" value="DBL homology domain (DH-domain)"/>
    <property type="match status" value="1"/>
</dbReference>
<dbReference type="SUPFAM" id="SSF50729">
    <property type="entry name" value="PH domain-like"/>
    <property type="match status" value="2"/>
</dbReference>
<evidence type="ECO:0000259" key="5">
    <source>
        <dbReference type="PROSITE" id="PS50010"/>
    </source>
</evidence>
<dbReference type="Pfam" id="PF02196">
    <property type="entry name" value="RBD"/>
    <property type="match status" value="1"/>
</dbReference>
<feature type="domain" description="PDZ" evidence="6">
    <location>
        <begin position="869"/>
        <end position="916"/>
    </location>
</feature>
<feature type="compositionally biased region" description="Polar residues" evidence="3">
    <location>
        <begin position="29"/>
        <end position="43"/>
    </location>
</feature>
<dbReference type="Pfam" id="PF00595">
    <property type="entry name" value="PDZ"/>
    <property type="match status" value="1"/>
</dbReference>
<dbReference type="FunFam" id="1.20.900.10:FF:000012">
    <property type="entry name" value="T cell lymphoma invasion and metastasis 1"/>
    <property type="match status" value="1"/>
</dbReference>
<keyword evidence="8" id="KW-1185">Reference proteome</keyword>
<dbReference type="InterPro" id="IPR040655">
    <property type="entry name" value="TIAM1_CC-Ex"/>
</dbReference>
<dbReference type="SMART" id="SM00233">
    <property type="entry name" value="PH"/>
    <property type="match status" value="2"/>
</dbReference>
<evidence type="ECO:0000256" key="2">
    <source>
        <dbReference type="ARBA" id="ARBA00022737"/>
    </source>
</evidence>
<dbReference type="PROSITE" id="PS50106">
    <property type="entry name" value="PDZ"/>
    <property type="match status" value="1"/>
</dbReference>
<evidence type="ECO:0000259" key="6">
    <source>
        <dbReference type="PROSITE" id="PS50106"/>
    </source>
</evidence>
<feature type="domain" description="PH" evidence="4">
    <location>
        <begin position="467"/>
        <end position="575"/>
    </location>
</feature>
<evidence type="ECO:0000259" key="4">
    <source>
        <dbReference type="PROSITE" id="PS50003"/>
    </source>
</evidence>
<evidence type="ECO:0000313" key="8">
    <source>
        <dbReference type="Proteomes" id="UP000694402"/>
    </source>
</evidence>
<dbReference type="CDD" id="cd00160">
    <property type="entry name" value="RhoGEF"/>
    <property type="match status" value="1"/>
</dbReference>
<keyword evidence="2" id="KW-0677">Repeat</keyword>
<name>A0AAZ3RVX4_ONCTS</name>
<feature type="compositionally biased region" description="Basic and acidic residues" evidence="3">
    <location>
        <begin position="1510"/>
        <end position="1529"/>
    </location>
</feature>
<evidence type="ECO:0000256" key="1">
    <source>
        <dbReference type="ARBA" id="ARBA00022658"/>
    </source>
</evidence>
<dbReference type="InterPro" id="IPR055230">
    <property type="entry name" value="PH_Tiam1/2"/>
</dbReference>
<dbReference type="SUPFAM" id="SSF50156">
    <property type="entry name" value="PDZ domain-like"/>
    <property type="match status" value="1"/>
</dbReference>
<dbReference type="FunFam" id="2.30.29.30:FF:000065">
    <property type="entry name" value="T cell lymphoma invasion and metastasis 1"/>
    <property type="match status" value="1"/>
</dbReference>
<dbReference type="InterPro" id="IPR011993">
    <property type="entry name" value="PH-like_dom_sf"/>
</dbReference>
<dbReference type="Gene3D" id="2.30.29.30">
    <property type="entry name" value="Pleckstrin-homology domain (PH domain)/Phosphotyrosine-binding domain (PTB)"/>
    <property type="match status" value="2"/>
</dbReference>
<feature type="compositionally biased region" description="Low complexity" evidence="3">
    <location>
        <begin position="59"/>
        <end position="73"/>
    </location>
</feature>
<feature type="compositionally biased region" description="Polar residues" evidence="3">
    <location>
        <begin position="197"/>
        <end position="208"/>
    </location>
</feature>
<gene>
    <name evidence="7" type="primary">LOC112231461</name>
</gene>
<feature type="compositionally biased region" description="Acidic residues" evidence="3">
    <location>
        <begin position="213"/>
        <end position="231"/>
    </location>
</feature>